<dbReference type="Gene3D" id="1.20.144.10">
    <property type="entry name" value="Phosphatidic acid phosphatase type 2/haloperoxidase"/>
    <property type="match status" value="1"/>
</dbReference>
<evidence type="ECO:0000313" key="6">
    <source>
        <dbReference type="EMBL" id="GEL58092.1"/>
    </source>
</evidence>
<evidence type="ECO:0000313" key="5">
    <source>
        <dbReference type="EMBL" id="GAN60388.1"/>
    </source>
</evidence>
<dbReference type="CDD" id="cd03397">
    <property type="entry name" value="PAP2_acid_phosphatase"/>
    <property type="match status" value="1"/>
</dbReference>
<dbReference type="RefSeq" id="WP_244877613.1">
    <property type="nucleotide sequence ID" value="NZ_BAMV01000011.1"/>
</dbReference>
<evidence type="ECO:0000259" key="4">
    <source>
        <dbReference type="SMART" id="SM00014"/>
    </source>
</evidence>
<comment type="similarity">
    <text evidence="1">Belongs to the class A bacterial acid phosphatase family.</text>
</comment>
<dbReference type="InterPro" id="IPR036938">
    <property type="entry name" value="PAP2/HPO_sf"/>
</dbReference>
<evidence type="ECO:0000313" key="8">
    <source>
        <dbReference type="Proteomes" id="UP000321891"/>
    </source>
</evidence>
<dbReference type="PRINTS" id="PR00483">
    <property type="entry name" value="BACPHPHTASE"/>
</dbReference>
<evidence type="ECO:0000256" key="2">
    <source>
        <dbReference type="SAM" id="MobiDB-lite"/>
    </source>
</evidence>
<keyword evidence="1" id="KW-0378">Hydrolase</keyword>
<reference evidence="6 8" key="2">
    <citation type="submission" date="2019-07" db="EMBL/GenBank/DDBJ databases">
        <title>Whole genome shotgun sequence of Acetobacter cibinongensis NBRC 16605.</title>
        <authorList>
            <person name="Hosoyama A."/>
            <person name="Uohara A."/>
            <person name="Ohji S."/>
            <person name="Ichikawa N."/>
        </authorList>
    </citation>
    <scope>NUCLEOTIDE SEQUENCE [LARGE SCALE GENOMIC DNA]</scope>
    <source>
        <strain evidence="6 8">NBRC 16605</strain>
    </source>
</reference>
<protein>
    <recommendedName>
        <fullName evidence="1">Acid phosphatase</fullName>
        <ecNumber evidence="1">3.1.3.2</ecNumber>
    </recommendedName>
</protein>
<dbReference type="EMBL" id="BJVU01000002">
    <property type="protein sequence ID" value="GEL58092.1"/>
    <property type="molecule type" value="Genomic_DNA"/>
</dbReference>
<evidence type="ECO:0000256" key="1">
    <source>
        <dbReference type="PIRNR" id="PIRNR000897"/>
    </source>
</evidence>
<dbReference type="InterPro" id="IPR001011">
    <property type="entry name" value="Acid_Pase_classA_bac"/>
</dbReference>
<dbReference type="Pfam" id="PF01569">
    <property type="entry name" value="PAP2"/>
    <property type="match status" value="1"/>
</dbReference>
<proteinExistence type="inferred from homology"/>
<feature type="region of interest" description="Disordered" evidence="2">
    <location>
        <begin position="35"/>
        <end position="67"/>
    </location>
</feature>
<keyword evidence="8" id="KW-1185">Reference proteome</keyword>
<dbReference type="Proteomes" id="UP000032671">
    <property type="component" value="Unassembled WGS sequence"/>
</dbReference>
<comment type="catalytic activity">
    <reaction evidence="1">
        <text>a phosphate monoester + H2O = an alcohol + phosphate</text>
        <dbReference type="Rhea" id="RHEA:15017"/>
        <dbReference type="ChEBI" id="CHEBI:15377"/>
        <dbReference type="ChEBI" id="CHEBI:30879"/>
        <dbReference type="ChEBI" id="CHEBI:43474"/>
        <dbReference type="ChEBI" id="CHEBI:67140"/>
        <dbReference type="EC" id="3.1.3.2"/>
    </reaction>
</comment>
<feature type="signal peptide" evidence="3">
    <location>
        <begin position="1"/>
        <end position="26"/>
    </location>
</feature>
<dbReference type="STRING" id="1231339.Abci_011_118"/>
<dbReference type="Proteomes" id="UP000321891">
    <property type="component" value="Unassembled WGS sequence"/>
</dbReference>
<dbReference type="EC" id="3.1.3.2" evidence="1"/>
<accession>A0A6N3SM14</accession>
<organism evidence="5 7">
    <name type="scientific">Acetobacter cibinongensis</name>
    <dbReference type="NCBI Taxonomy" id="146475"/>
    <lineage>
        <taxon>Bacteria</taxon>
        <taxon>Pseudomonadati</taxon>
        <taxon>Pseudomonadota</taxon>
        <taxon>Alphaproteobacteria</taxon>
        <taxon>Acetobacterales</taxon>
        <taxon>Acetobacteraceae</taxon>
        <taxon>Acetobacter</taxon>
    </lineage>
</organism>
<dbReference type="GO" id="GO:0003993">
    <property type="term" value="F:acid phosphatase activity"/>
    <property type="evidence" value="ECO:0007669"/>
    <property type="project" value="UniProtKB-EC"/>
</dbReference>
<dbReference type="PIRSF" id="PIRSF000897">
    <property type="entry name" value="Acid_Ptase_ClsA"/>
    <property type="match status" value="1"/>
</dbReference>
<dbReference type="InterPro" id="IPR000326">
    <property type="entry name" value="PAP2/HPO"/>
</dbReference>
<accession>A0A0D6N489</accession>
<gene>
    <name evidence="6" type="primary">phoC</name>
    <name evidence="5" type="ORF">Abci_011_118</name>
    <name evidence="6" type="ORF">ACI01nite_06940</name>
</gene>
<reference evidence="5 7" key="1">
    <citation type="submission" date="2012-11" db="EMBL/GenBank/DDBJ databases">
        <title>Whole genome sequence of Acetobacter cibinongensis 4H-1.</title>
        <authorList>
            <person name="Azuma Y."/>
            <person name="Higashiura N."/>
            <person name="Hirakawa H."/>
            <person name="Matsushita K."/>
        </authorList>
    </citation>
    <scope>NUCLEOTIDE SEQUENCE [LARGE SCALE GENOMIC DNA]</scope>
    <source>
        <strain evidence="5 7">4H-1</strain>
    </source>
</reference>
<feature type="domain" description="Phosphatidic acid phosphatase type 2/haloperoxidase" evidence="4">
    <location>
        <begin position="123"/>
        <end position="234"/>
    </location>
</feature>
<evidence type="ECO:0000313" key="7">
    <source>
        <dbReference type="Proteomes" id="UP000032671"/>
    </source>
</evidence>
<dbReference type="EMBL" id="BAMV01000011">
    <property type="protein sequence ID" value="GAN60388.1"/>
    <property type="molecule type" value="Genomic_DNA"/>
</dbReference>
<keyword evidence="3" id="KW-0732">Signal</keyword>
<sequence length="277" mass="29693">MFLKKLFCLSVASVTSLGVGGMVAHAESPIVQKTAPTKQQPAPYYAPGTAPDPTVYLPPPPEAGSVRQQSDDKAFASTRSLKGSARWALAQTDADLHLPVLLNSFSCSAGFVIDAAKAPHLVSLVQKILQSETGDMWKGKDHWHRLRPFVGTAHPICTEEGRQKIAETGAYPSGHTMLGWSTALILAELLPDRSTAILQRGRVFGESRIVCGVHWESDVQEGYVMGAGEIAAMHGNAEFRADMDAARAELAALRTTAPKPNSQICTIEQDAATHSPL</sequence>
<feature type="chain" id="PRO_5030005761" description="Acid phosphatase" evidence="3">
    <location>
        <begin position="27"/>
        <end position="277"/>
    </location>
</feature>
<dbReference type="SMART" id="SM00014">
    <property type="entry name" value="acidPPc"/>
    <property type="match status" value="1"/>
</dbReference>
<evidence type="ECO:0000256" key="3">
    <source>
        <dbReference type="SAM" id="SignalP"/>
    </source>
</evidence>
<dbReference type="SUPFAM" id="SSF48317">
    <property type="entry name" value="Acid phosphatase/Vanadium-dependent haloperoxidase"/>
    <property type="match status" value="1"/>
</dbReference>
<dbReference type="AlphaFoldDB" id="A0A0D6N489"/>
<name>A0A0D6N489_9PROT</name>
<comment type="caution">
    <text evidence="5">The sequence shown here is derived from an EMBL/GenBank/DDBJ whole genome shotgun (WGS) entry which is preliminary data.</text>
</comment>
<dbReference type="GO" id="GO:0030288">
    <property type="term" value="C:outer membrane-bounded periplasmic space"/>
    <property type="evidence" value="ECO:0007669"/>
    <property type="project" value="InterPro"/>
</dbReference>